<organism evidence="2 3">
    <name type="scientific">Acetobacter musti</name>
    <dbReference type="NCBI Taxonomy" id="864732"/>
    <lineage>
        <taxon>Bacteria</taxon>
        <taxon>Pseudomonadati</taxon>
        <taxon>Pseudomonadota</taxon>
        <taxon>Alphaproteobacteria</taxon>
        <taxon>Acetobacterales</taxon>
        <taxon>Acetobacteraceae</taxon>
        <taxon>Acetobacter</taxon>
    </lineage>
</organism>
<keyword evidence="3" id="KW-1185">Reference proteome</keyword>
<dbReference type="EMBL" id="WOTB01000006">
    <property type="protein sequence ID" value="NHN84356.1"/>
    <property type="molecule type" value="Genomic_DNA"/>
</dbReference>
<gene>
    <name evidence="2" type="ORF">GOB93_06810</name>
</gene>
<accession>A0ABX0JLY6</accession>
<protein>
    <recommendedName>
        <fullName evidence="4">Lipoprotein</fullName>
    </recommendedName>
</protein>
<name>A0ABX0JLY6_9PROT</name>
<feature type="compositionally biased region" description="Basic residues" evidence="1">
    <location>
        <begin position="52"/>
        <end position="61"/>
    </location>
</feature>
<sequence length="77" mass="8218">MIRQPPADRHGVARPVPTMRAAGKWARCALLLTSLAGLAACADDIGGGHGQLHPKHHHGQKAPKWFVPPAVKSTDQQ</sequence>
<evidence type="ECO:0000313" key="2">
    <source>
        <dbReference type="EMBL" id="NHN84356.1"/>
    </source>
</evidence>
<dbReference type="RefSeq" id="WP_173582732.1">
    <property type="nucleotide sequence ID" value="NZ_WOTB01000006.1"/>
</dbReference>
<comment type="caution">
    <text evidence="2">The sequence shown here is derived from an EMBL/GenBank/DDBJ whole genome shotgun (WGS) entry which is preliminary data.</text>
</comment>
<proteinExistence type="predicted"/>
<evidence type="ECO:0000313" key="3">
    <source>
        <dbReference type="Proteomes" id="UP000635278"/>
    </source>
</evidence>
<dbReference type="Proteomes" id="UP000635278">
    <property type="component" value="Unassembled WGS sequence"/>
</dbReference>
<reference evidence="2 3" key="1">
    <citation type="journal article" date="2020" name="Int. J. Syst. Evol. Microbiol.">
        <title>Novel acetic acid bacteria from cider fermentations: Acetobacter conturbans sp. nov. and Acetobacter fallax sp. nov.</title>
        <authorList>
            <person name="Sombolestani A.S."/>
            <person name="Cleenwerck I."/>
            <person name="Cnockaert M."/>
            <person name="Borremans W."/>
            <person name="Wieme A.D."/>
            <person name="De Vuyst L."/>
            <person name="Vandamme P."/>
        </authorList>
    </citation>
    <scope>NUCLEOTIDE SEQUENCE [LARGE SCALE GENOMIC DNA]</scope>
    <source>
        <strain evidence="2 3">LMG 30640</strain>
    </source>
</reference>
<evidence type="ECO:0008006" key="4">
    <source>
        <dbReference type="Google" id="ProtNLM"/>
    </source>
</evidence>
<evidence type="ECO:0000256" key="1">
    <source>
        <dbReference type="SAM" id="MobiDB-lite"/>
    </source>
</evidence>
<feature type="region of interest" description="Disordered" evidence="1">
    <location>
        <begin position="50"/>
        <end position="77"/>
    </location>
</feature>